<accession>A0A812RD09</accession>
<dbReference type="AlphaFoldDB" id="A0A812RD09"/>
<organism evidence="1 2">
    <name type="scientific">Symbiodinium natans</name>
    <dbReference type="NCBI Taxonomy" id="878477"/>
    <lineage>
        <taxon>Eukaryota</taxon>
        <taxon>Sar</taxon>
        <taxon>Alveolata</taxon>
        <taxon>Dinophyceae</taxon>
        <taxon>Suessiales</taxon>
        <taxon>Symbiodiniaceae</taxon>
        <taxon>Symbiodinium</taxon>
    </lineage>
</organism>
<keyword evidence="2" id="KW-1185">Reference proteome</keyword>
<name>A0A812RD09_9DINO</name>
<reference evidence="1" key="1">
    <citation type="submission" date="2021-02" db="EMBL/GenBank/DDBJ databases">
        <authorList>
            <person name="Dougan E. K."/>
            <person name="Rhodes N."/>
            <person name="Thang M."/>
            <person name="Chan C."/>
        </authorList>
    </citation>
    <scope>NUCLEOTIDE SEQUENCE</scope>
</reference>
<dbReference type="Proteomes" id="UP000604046">
    <property type="component" value="Unassembled WGS sequence"/>
</dbReference>
<proteinExistence type="predicted"/>
<evidence type="ECO:0000313" key="1">
    <source>
        <dbReference type="EMBL" id="CAE7429684.1"/>
    </source>
</evidence>
<gene>
    <name evidence="1" type="ORF">SNAT2548_LOCUS23356</name>
</gene>
<comment type="caution">
    <text evidence="1">The sequence shown here is derived from an EMBL/GenBank/DDBJ whole genome shotgun (WGS) entry which is preliminary data.</text>
</comment>
<dbReference type="EMBL" id="CAJNDS010002319">
    <property type="protein sequence ID" value="CAE7429684.1"/>
    <property type="molecule type" value="Genomic_DNA"/>
</dbReference>
<protein>
    <submittedName>
        <fullName evidence="1">Uncharacterized protein</fullName>
    </submittedName>
</protein>
<evidence type="ECO:0000313" key="2">
    <source>
        <dbReference type="Proteomes" id="UP000604046"/>
    </source>
</evidence>
<sequence>MASLASAHAGVVAAPVWRGCLGLTRFSFLELDECHVAWTLPRADAAGRVVRYAMWNESRQGRLPWKVLVSLRRALLGRCLNLQSACVSNTLIRAAHQVLTSRMLRGFGEHSLLAIDDFGDETWEFDQPMEAPADNDIFHAPLDTSLLAGECEYDGDSEVCSSHSMEAERRASSEEGDAVSFGVQYVDHVDLQTPPRRLRVSARSWTDADLDHYRSHEETDASQSNAAAMADADAEVDADACSFVSADSIHSWSSFAGLSEDSNLADRAIDRSIAEHMARQALEEEAVAERPPATRASKYGRCPQHDRPLFPICHSSGPSRGFATLRCPLWKQQHAGKRLWFSQRYQGDEGLLPAAVREALRENRSTVTWQLQHGSRVA</sequence>